<proteinExistence type="predicted"/>
<gene>
    <name evidence="1" type="ORF">FRT59_06370</name>
</gene>
<comment type="caution">
    <text evidence="1">The sequence shown here is derived from an EMBL/GenBank/DDBJ whole genome shotgun (WGS) entry which is preliminary data.</text>
</comment>
<name>A0A5P1D839_9PSED</name>
<dbReference type="AlphaFoldDB" id="A0A5P1D839"/>
<protein>
    <submittedName>
        <fullName evidence="1">Uncharacterized protein</fullName>
    </submittedName>
</protein>
<evidence type="ECO:0000313" key="2">
    <source>
        <dbReference type="Proteomes" id="UP000408764"/>
    </source>
</evidence>
<evidence type="ECO:0000313" key="1">
    <source>
        <dbReference type="EMBL" id="MRJ36597.1"/>
    </source>
</evidence>
<reference evidence="1 2" key="1">
    <citation type="submission" date="2019-08" db="EMBL/GenBank/DDBJ databases">
        <title>Pseudomonas haemolytica sp. nov. isolated from raw milk and skim milk concentrate.</title>
        <authorList>
            <person name="Hofmann K."/>
            <person name="Huptas C."/>
            <person name="Doll E."/>
            <person name="Scherer S."/>
            <person name="Wenning M."/>
        </authorList>
    </citation>
    <scope>NUCLEOTIDE SEQUENCE [LARGE SCALE GENOMIC DNA]</scope>
    <source>
        <strain evidence="1 2">DSM 108987</strain>
    </source>
</reference>
<dbReference type="EMBL" id="VOIW01000002">
    <property type="protein sequence ID" value="MRJ36597.1"/>
    <property type="molecule type" value="Genomic_DNA"/>
</dbReference>
<dbReference type="Proteomes" id="UP000408764">
    <property type="component" value="Unassembled WGS sequence"/>
</dbReference>
<sequence>MWEGACSRWQWVSQCICKLIHRHREQAPSHIGYSVYPRFGSPCGRVFEAGFLEIVFPDLVG</sequence>
<accession>A0A5P1D839</accession>
<organism evidence="1 2">
    <name type="scientific">Pseudomonas haemolytica</name>
    <dbReference type="NCBI Taxonomy" id="2600065"/>
    <lineage>
        <taxon>Bacteria</taxon>
        <taxon>Pseudomonadati</taxon>
        <taxon>Pseudomonadota</taxon>
        <taxon>Gammaproteobacteria</taxon>
        <taxon>Pseudomonadales</taxon>
        <taxon>Pseudomonadaceae</taxon>
        <taxon>Pseudomonas</taxon>
    </lineage>
</organism>